<evidence type="ECO:0000313" key="1">
    <source>
        <dbReference type="EMBL" id="KAL3513081.1"/>
    </source>
</evidence>
<accession>A0ABD2Z0P1</accession>
<keyword evidence="2" id="KW-1185">Reference proteome</keyword>
<evidence type="ECO:0000313" key="2">
    <source>
        <dbReference type="Proteomes" id="UP001630127"/>
    </source>
</evidence>
<comment type="caution">
    <text evidence="1">The sequence shown here is derived from an EMBL/GenBank/DDBJ whole genome shotgun (WGS) entry which is preliminary data.</text>
</comment>
<protein>
    <submittedName>
        <fullName evidence="1">Uncharacterized protein</fullName>
    </submittedName>
</protein>
<organism evidence="1 2">
    <name type="scientific">Cinchona calisaya</name>
    <dbReference type="NCBI Taxonomy" id="153742"/>
    <lineage>
        <taxon>Eukaryota</taxon>
        <taxon>Viridiplantae</taxon>
        <taxon>Streptophyta</taxon>
        <taxon>Embryophyta</taxon>
        <taxon>Tracheophyta</taxon>
        <taxon>Spermatophyta</taxon>
        <taxon>Magnoliopsida</taxon>
        <taxon>eudicotyledons</taxon>
        <taxon>Gunneridae</taxon>
        <taxon>Pentapetalae</taxon>
        <taxon>asterids</taxon>
        <taxon>lamiids</taxon>
        <taxon>Gentianales</taxon>
        <taxon>Rubiaceae</taxon>
        <taxon>Cinchonoideae</taxon>
        <taxon>Cinchoneae</taxon>
        <taxon>Cinchona</taxon>
    </lineage>
</organism>
<gene>
    <name evidence="1" type="ORF">ACH5RR_025798</name>
</gene>
<proteinExistence type="predicted"/>
<reference evidence="1 2" key="1">
    <citation type="submission" date="2024-11" db="EMBL/GenBank/DDBJ databases">
        <title>A near-complete genome assembly of Cinchona calisaya.</title>
        <authorList>
            <person name="Lian D.C."/>
            <person name="Zhao X.W."/>
            <person name="Wei L."/>
        </authorList>
    </citation>
    <scope>NUCLEOTIDE SEQUENCE [LARGE SCALE GENOMIC DNA]</scope>
    <source>
        <tissue evidence="1">Nenye</tissue>
    </source>
</reference>
<dbReference type="EMBL" id="JBJUIK010000011">
    <property type="protein sequence ID" value="KAL3513081.1"/>
    <property type="molecule type" value="Genomic_DNA"/>
</dbReference>
<dbReference type="Proteomes" id="UP001630127">
    <property type="component" value="Unassembled WGS sequence"/>
</dbReference>
<dbReference type="AlphaFoldDB" id="A0ABD2Z0P1"/>
<sequence>MEVGMVVKGWGKNDGTGRAGGNGWFGCERVCYVKRRIRIGKEAIRDRDVLGKGGDKGERKGEAVMKTLPPKTRNFVYYWRRLYQQAMPFGEGWICVMQSRSEH</sequence>
<name>A0ABD2Z0P1_9GENT</name>